<feature type="transmembrane region" description="Helical" evidence="1">
    <location>
        <begin position="156"/>
        <end position="180"/>
    </location>
</feature>
<name>A0A8J8NN17_HALGN</name>
<feature type="chain" id="PRO_5035145699" evidence="2">
    <location>
        <begin position="26"/>
        <end position="274"/>
    </location>
</feature>
<proteinExistence type="predicted"/>
<keyword evidence="1" id="KW-0812">Transmembrane</keyword>
<organism evidence="3 4">
    <name type="scientific">Halteria grandinella</name>
    <dbReference type="NCBI Taxonomy" id="5974"/>
    <lineage>
        <taxon>Eukaryota</taxon>
        <taxon>Sar</taxon>
        <taxon>Alveolata</taxon>
        <taxon>Ciliophora</taxon>
        <taxon>Intramacronucleata</taxon>
        <taxon>Spirotrichea</taxon>
        <taxon>Stichotrichia</taxon>
        <taxon>Sporadotrichida</taxon>
        <taxon>Halteriidae</taxon>
        <taxon>Halteria</taxon>
    </lineage>
</organism>
<accession>A0A8J8NN17</accession>
<feature type="transmembrane region" description="Helical" evidence="1">
    <location>
        <begin position="87"/>
        <end position="109"/>
    </location>
</feature>
<dbReference type="Proteomes" id="UP000785679">
    <property type="component" value="Unassembled WGS sequence"/>
</dbReference>
<gene>
    <name evidence="3" type="ORF">FGO68_gene5308</name>
</gene>
<evidence type="ECO:0000313" key="3">
    <source>
        <dbReference type="EMBL" id="TNV77110.1"/>
    </source>
</evidence>
<feature type="transmembrane region" description="Helical" evidence="1">
    <location>
        <begin position="121"/>
        <end position="144"/>
    </location>
</feature>
<sequence length="274" mass="29552">MIFLLSQQSALKIFSLAFLMYSALTTCIQCSIGKAGTLSHNSLAIVYPQSIVTAAPNTAPATAPAGPPISPRIIPIIKAASPTYSGLAGLFVVTFLQLPSFLGPFYCLYNASFYIQESLSYLNLALYGLTLSKASTILLFYSFLSFAVTFYSAQSVLTIMHSMPISLHSSIAACILLFCYPSGTRFPLVKTPTTLSLTLCPYYPSNSAMVLLITYGKESDWVIMNLHCQLFSLCICKSCSSLIQSLAYLPLVSSVPIVSCSIKFTPGKVMASLI</sequence>
<keyword evidence="1" id="KW-1133">Transmembrane helix</keyword>
<evidence type="ECO:0000313" key="4">
    <source>
        <dbReference type="Proteomes" id="UP000785679"/>
    </source>
</evidence>
<keyword evidence="1" id="KW-0472">Membrane</keyword>
<dbReference type="EMBL" id="RRYP01012441">
    <property type="protein sequence ID" value="TNV77110.1"/>
    <property type="molecule type" value="Genomic_DNA"/>
</dbReference>
<protein>
    <submittedName>
        <fullName evidence="3">Uncharacterized protein</fullName>
    </submittedName>
</protein>
<keyword evidence="4" id="KW-1185">Reference proteome</keyword>
<keyword evidence="2" id="KW-0732">Signal</keyword>
<evidence type="ECO:0000256" key="2">
    <source>
        <dbReference type="SAM" id="SignalP"/>
    </source>
</evidence>
<reference evidence="3" key="1">
    <citation type="submission" date="2019-06" db="EMBL/GenBank/DDBJ databases">
        <authorList>
            <person name="Zheng W."/>
        </authorList>
    </citation>
    <scope>NUCLEOTIDE SEQUENCE</scope>
    <source>
        <strain evidence="3">QDHG01</strain>
    </source>
</reference>
<evidence type="ECO:0000256" key="1">
    <source>
        <dbReference type="SAM" id="Phobius"/>
    </source>
</evidence>
<comment type="caution">
    <text evidence="3">The sequence shown here is derived from an EMBL/GenBank/DDBJ whole genome shotgun (WGS) entry which is preliminary data.</text>
</comment>
<feature type="signal peptide" evidence="2">
    <location>
        <begin position="1"/>
        <end position="25"/>
    </location>
</feature>
<dbReference type="AlphaFoldDB" id="A0A8J8NN17"/>